<feature type="domain" description="Sporulation stage II protein D amidase enhancer LytB N-terminal" evidence="1">
    <location>
        <begin position="118"/>
        <end position="208"/>
    </location>
</feature>
<sequence>MWKNLTLKLTSKLGIFAFFWMILFSHSAQAALELRVMVRKSANSLPVGSSTTAVVKDANGRVLGQVAARNSFNSRINGSNVNLGQWNSSRLWLEPSGDGVVWIGDNWYRGRVLLVKEGNGVTAINYVDMEDYLYSVVGAEAIPSWPQEALKAQAVAARSYALHQRNNSRSSLYDLDTTTRTQVYKGLKSEYTTTHQAVKATENQVMTYNGQVILAVFHSSSGGHTENVEDIWTSPLPYLRGVVDYDQTSPVFSWNKTVNPTQISRAVGGIGNIRSMVPEKTTPQGRVVSMRVVGDSSSRSVKGTDLRQALDLRSTLFRVSLGNGGVQVSGRGFGHGIGLSQWGTYYLAQNGINYQQILAHYYRNARLSRLQTR</sequence>
<dbReference type="InterPro" id="IPR013693">
    <property type="entry name" value="SpoIID/LytB_N"/>
</dbReference>
<proteinExistence type="predicted"/>
<dbReference type="RefSeq" id="WP_193802043.1">
    <property type="nucleotide sequence ID" value="NZ_JADEWC010000057.1"/>
</dbReference>
<comment type="caution">
    <text evidence="2">The sequence shown here is derived from an EMBL/GenBank/DDBJ whole genome shotgun (WGS) entry which is preliminary data.</text>
</comment>
<name>A0ABR9V7I7_9CHRO</name>
<accession>A0ABR9V7I7</accession>
<evidence type="ECO:0000313" key="3">
    <source>
        <dbReference type="Proteomes" id="UP000654604"/>
    </source>
</evidence>
<evidence type="ECO:0000259" key="1">
    <source>
        <dbReference type="Pfam" id="PF08486"/>
    </source>
</evidence>
<keyword evidence="3" id="KW-1185">Reference proteome</keyword>
<dbReference type="NCBIfam" id="TIGR02669">
    <property type="entry name" value="SpoIID_LytB"/>
    <property type="match status" value="1"/>
</dbReference>
<dbReference type="Pfam" id="PF08486">
    <property type="entry name" value="SpoIID"/>
    <property type="match status" value="1"/>
</dbReference>
<gene>
    <name evidence="2" type="ORF">IQ215_14135</name>
</gene>
<dbReference type="InterPro" id="IPR013486">
    <property type="entry name" value="SpoIID/LytB"/>
</dbReference>
<dbReference type="Proteomes" id="UP000654604">
    <property type="component" value="Unassembled WGS sequence"/>
</dbReference>
<dbReference type="InterPro" id="IPR051922">
    <property type="entry name" value="Bact_Sporulation_Assoc"/>
</dbReference>
<dbReference type="PANTHER" id="PTHR30032">
    <property type="entry name" value="N-ACETYLMURAMOYL-L-ALANINE AMIDASE-RELATED"/>
    <property type="match status" value="1"/>
</dbReference>
<protein>
    <submittedName>
        <fullName evidence="2">SpoIID/LytB domain-containing protein</fullName>
    </submittedName>
</protein>
<organism evidence="2 3">
    <name type="scientific">Cyanobacterium stanieri LEGE 03274</name>
    <dbReference type="NCBI Taxonomy" id="1828756"/>
    <lineage>
        <taxon>Bacteria</taxon>
        <taxon>Bacillati</taxon>
        <taxon>Cyanobacteriota</taxon>
        <taxon>Cyanophyceae</taxon>
        <taxon>Oscillatoriophycideae</taxon>
        <taxon>Chroococcales</taxon>
        <taxon>Geminocystaceae</taxon>
        <taxon>Cyanobacterium</taxon>
    </lineage>
</organism>
<reference evidence="2 3" key="1">
    <citation type="submission" date="2020-10" db="EMBL/GenBank/DDBJ databases">
        <authorList>
            <person name="Castelo-Branco R."/>
            <person name="Eusebio N."/>
            <person name="Adriana R."/>
            <person name="Vieira A."/>
            <person name="Brugerolle De Fraissinette N."/>
            <person name="Rezende De Castro R."/>
            <person name="Schneider M.P."/>
            <person name="Vasconcelos V."/>
            <person name="Leao P.N."/>
        </authorList>
    </citation>
    <scope>NUCLEOTIDE SEQUENCE [LARGE SCALE GENOMIC DNA]</scope>
    <source>
        <strain evidence="2 3">LEGE 03274</strain>
    </source>
</reference>
<evidence type="ECO:0000313" key="2">
    <source>
        <dbReference type="EMBL" id="MBE9223832.1"/>
    </source>
</evidence>
<dbReference type="PANTHER" id="PTHR30032:SF4">
    <property type="entry name" value="AMIDASE ENHANCER"/>
    <property type="match status" value="1"/>
</dbReference>
<dbReference type="EMBL" id="JADEWC010000057">
    <property type="protein sequence ID" value="MBE9223832.1"/>
    <property type="molecule type" value="Genomic_DNA"/>
</dbReference>